<evidence type="ECO:0000313" key="2">
    <source>
        <dbReference type="EMBL" id="KAK8016119.1"/>
    </source>
</evidence>
<comment type="caution">
    <text evidence="2">The sequence shown here is derived from an EMBL/GenBank/DDBJ whole genome shotgun (WGS) entry which is preliminary data.</text>
</comment>
<gene>
    <name evidence="2" type="ORF">PG993_014308</name>
</gene>
<reference evidence="2 3" key="1">
    <citation type="submission" date="2023-01" db="EMBL/GenBank/DDBJ databases">
        <title>Analysis of 21 Apiospora genomes using comparative genomics revels a genus with tremendous synthesis potential of carbohydrate active enzymes and secondary metabolites.</title>
        <authorList>
            <person name="Sorensen T."/>
        </authorList>
    </citation>
    <scope>NUCLEOTIDE SEQUENCE [LARGE SCALE GENOMIC DNA]</scope>
    <source>
        <strain evidence="2 3">CBS 33761</strain>
    </source>
</reference>
<protein>
    <submittedName>
        <fullName evidence="2">Uncharacterized protein</fullName>
    </submittedName>
</protein>
<accession>A0ABR1RMB5</accession>
<feature type="compositionally biased region" description="Basic and acidic residues" evidence="1">
    <location>
        <begin position="60"/>
        <end position="79"/>
    </location>
</feature>
<keyword evidence="3" id="KW-1185">Reference proteome</keyword>
<name>A0ABR1RMB5_9PEZI</name>
<organism evidence="2 3">
    <name type="scientific">Apiospora rasikravindrae</name>
    <dbReference type="NCBI Taxonomy" id="990691"/>
    <lineage>
        <taxon>Eukaryota</taxon>
        <taxon>Fungi</taxon>
        <taxon>Dikarya</taxon>
        <taxon>Ascomycota</taxon>
        <taxon>Pezizomycotina</taxon>
        <taxon>Sordariomycetes</taxon>
        <taxon>Xylariomycetidae</taxon>
        <taxon>Amphisphaeriales</taxon>
        <taxon>Apiosporaceae</taxon>
        <taxon>Apiospora</taxon>
    </lineage>
</organism>
<evidence type="ECO:0000256" key="1">
    <source>
        <dbReference type="SAM" id="MobiDB-lite"/>
    </source>
</evidence>
<dbReference type="Proteomes" id="UP001444661">
    <property type="component" value="Unassembled WGS sequence"/>
</dbReference>
<proteinExistence type="predicted"/>
<sequence length="132" mass="14383">MAVELISAISPSDPVVFDHISLASSHLELPNDEVSLSHDTGVDSFPSHRNPSSRGTPLGFRERATPSLDQRRPEYDGKGRTTRLQNADDTFGAIRPVGLTVCQVAWSARRASAKHVPCCEEKKEEKTVSAAE</sequence>
<evidence type="ECO:0000313" key="3">
    <source>
        <dbReference type="Proteomes" id="UP001444661"/>
    </source>
</evidence>
<feature type="region of interest" description="Disordered" evidence="1">
    <location>
        <begin position="33"/>
        <end position="87"/>
    </location>
</feature>
<dbReference type="EMBL" id="JAQQWK010000014">
    <property type="protein sequence ID" value="KAK8016119.1"/>
    <property type="molecule type" value="Genomic_DNA"/>
</dbReference>